<keyword evidence="4" id="KW-1185">Reference proteome</keyword>
<comment type="function">
    <text evidence="1">Component of the origin recognition complex (ORC) that binds origins of replication. DNA-binding is ATP-dependent. ORC is required to assemble the pre-replication complex necessary to initiate DNA replication.</text>
</comment>
<gene>
    <name evidence="3" type="ORF">FCALED_LOCUS753</name>
</gene>
<dbReference type="Pfam" id="PF04084">
    <property type="entry name" value="RecA-like_ORC2"/>
    <property type="match status" value="1"/>
</dbReference>
<evidence type="ECO:0000256" key="1">
    <source>
        <dbReference type="RuleBase" id="RU368084"/>
    </source>
</evidence>
<dbReference type="PANTHER" id="PTHR14052:SF0">
    <property type="entry name" value="ORIGIN RECOGNITION COMPLEX SUBUNIT 2"/>
    <property type="match status" value="1"/>
</dbReference>
<comment type="caution">
    <text evidence="3">The sequence shown here is derived from an EMBL/GenBank/DDBJ whole genome shotgun (WGS) entry which is preliminary data.</text>
</comment>
<accession>A0A9N8V8E3</accession>
<dbReference type="GO" id="GO:0005664">
    <property type="term" value="C:nuclear origin of replication recognition complex"/>
    <property type="evidence" value="ECO:0007669"/>
    <property type="project" value="UniProtKB-UniRule"/>
</dbReference>
<dbReference type="GO" id="GO:0006260">
    <property type="term" value="P:DNA replication"/>
    <property type="evidence" value="ECO:0007669"/>
    <property type="project" value="UniProtKB-UniRule"/>
</dbReference>
<dbReference type="GO" id="GO:0003688">
    <property type="term" value="F:DNA replication origin binding"/>
    <property type="evidence" value="ECO:0007669"/>
    <property type="project" value="UniProtKB-UniRule"/>
</dbReference>
<comment type="similarity">
    <text evidence="1">Belongs to the ORC2 family.</text>
</comment>
<protein>
    <recommendedName>
        <fullName evidence="1">Origin recognition complex subunit 2</fullName>
    </recommendedName>
</protein>
<dbReference type="PANTHER" id="PTHR14052">
    <property type="entry name" value="ORIGIN RECOGNITION COMPLEX SUBUNIT 2"/>
    <property type="match status" value="1"/>
</dbReference>
<organism evidence="3 4">
    <name type="scientific">Funneliformis caledonium</name>
    <dbReference type="NCBI Taxonomy" id="1117310"/>
    <lineage>
        <taxon>Eukaryota</taxon>
        <taxon>Fungi</taxon>
        <taxon>Fungi incertae sedis</taxon>
        <taxon>Mucoromycota</taxon>
        <taxon>Glomeromycotina</taxon>
        <taxon>Glomeromycetes</taxon>
        <taxon>Glomerales</taxon>
        <taxon>Glomeraceae</taxon>
        <taxon>Funneliformis</taxon>
    </lineage>
</organism>
<dbReference type="Proteomes" id="UP000789570">
    <property type="component" value="Unassembled WGS sequence"/>
</dbReference>
<dbReference type="EMBL" id="CAJVPQ010000081">
    <property type="protein sequence ID" value="CAG8443901.1"/>
    <property type="molecule type" value="Genomic_DNA"/>
</dbReference>
<keyword evidence="1" id="KW-0539">Nucleus</keyword>
<evidence type="ECO:0000313" key="4">
    <source>
        <dbReference type="Proteomes" id="UP000789570"/>
    </source>
</evidence>
<evidence type="ECO:0000259" key="2">
    <source>
        <dbReference type="Pfam" id="PF04084"/>
    </source>
</evidence>
<evidence type="ECO:0000313" key="3">
    <source>
        <dbReference type="EMBL" id="CAG8443901.1"/>
    </source>
</evidence>
<reference evidence="3" key="1">
    <citation type="submission" date="2021-06" db="EMBL/GenBank/DDBJ databases">
        <authorList>
            <person name="Kallberg Y."/>
            <person name="Tangrot J."/>
            <person name="Rosling A."/>
        </authorList>
    </citation>
    <scope>NUCLEOTIDE SEQUENCE</scope>
    <source>
        <strain evidence="3">UK204</strain>
    </source>
</reference>
<keyword evidence="1" id="KW-0235">DNA replication</keyword>
<dbReference type="AlphaFoldDB" id="A0A9N8V8E3"/>
<feature type="domain" description="Origin recognition complex subunit 2 RecA-like" evidence="2">
    <location>
        <begin position="185"/>
        <end position="348"/>
    </location>
</feature>
<dbReference type="OrthoDB" id="346673at2759"/>
<name>A0A9N8V8E3_9GLOM</name>
<dbReference type="InterPro" id="IPR007220">
    <property type="entry name" value="ORC2"/>
</dbReference>
<proteinExistence type="inferred from homology"/>
<dbReference type="InterPro" id="IPR056772">
    <property type="entry name" value="RecA-like_ORC2"/>
</dbReference>
<sequence length="486" mass="56755">MPQIRNKVPRELKFLLESNKKFLTSFSAKGKTIAERNKQRRRGCQITNRVKSDSPFVVSEIVKEPVQEEQESVTESEDEEMQDEETDVVKALSALNKEFPRVVIPISNPGGKASYLKVTTRQIKIRSEQIQPVQENLTGSERYFEDNAMQTGRFRAKKTSDDIINLIHNESALSPVIERHVEEFNEIESYITKYFNQWEFQLNFNQNILLYGFGSKERILEHYQAFHNKSKSITWVHFYGNDDLITLDLAYLTLLENLFGPKSKYSKFTLVRKADLIRDYFKTTDVKSIFKIIIHDINGSVFENHEARIALVLLSGIPNIHLLATSENINFFSVWNLIEVDRMNWHAHGITSYGNYKLSMANRKKIVKTCQNFGLEKNEVKSVLMSFNTHRREMFYTLANHIVEAKRKGDTNWNGISLNKFFNYCNKNLICREKKNFHLYLEDYVRQGIFISNKSRSDEARITIPMSFRDIKAMLLDKEIFGYLKG</sequence>
<comment type="subunit">
    <text evidence="1">Component of the origin recognition complex (ORC).</text>
</comment>
<comment type="subcellular location">
    <subcellularLocation>
        <location evidence="1">Nucleus</location>
    </subcellularLocation>
</comment>